<dbReference type="OrthoDB" id="1491125at2"/>
<dbReference type="InterPro" id="IPR052918">
    <property type="entry name" value="Motility_Chemotaxis_Reg"/>
</dbReference>
<dbReference type="Pfam" id="PF25778">
    <property type="entry name" value="DUF7948"/>
    <property type="match status" value="1"/>
</dbReference>
<dbReference type="Gene3D" id="2.60.40.10">
    <property type="entry name" value="Immunoglobulins"/>
    <property type="match status" value="1"/>
</dbReference>
<dbReference type="PROSITE" id="PS50093">
    <property type="entry name" value="PKD"/>
    <property type="match status" value="1"/>
</dbReference>
<protein>
    <submittedName>
        <fullName evidence="2">PKD domain-containing protein</fullName>
    </submittedName>
</protein>
<dbReference type="SUPFAM" id="SSF49299">
    <property type="entry name" value="PKD domain"/>
    <property type="match status" value="1"/>
</dbReference>
<dbReference type="Proteomes" id="UP000321926">
    <property type="component" value="Unassembled WGS sequence"/>
</dbReference>
<gene>
    <name evidence="2" type="ORF">FVR03_11860</name>
</gene>
<accession>A0A5C8KA99</accession>
<dbReference type="SMART" id="SM00089">
    <property type="entry name" value="PKD"/>
    <property type="match status" value="1"/>
</dbReference>
<dbReference type="SUPFAM" id="SSF101898">
    <property type="entry name" value="NHL repeat"/>
    <property type="match status" value="1"/>
</dbReference>
<dbReference type="Pfam" id="PF18911">
    <property type="entry name" value="PKD_4"/>
    <property type="match status" value="1"/>
</dbReference>
<dbReference type="InterPro" id="IPR057708">
    <property type="entry name" value="DUF7948"/>
</dbReference>
<dbReference type="NCBIfam" id="TIGR04131">
    <property type="entry name" value="Bac_Flav_CTERM"/>
    <property type="match status" value="1"/>
</dbReference>
<name>A0A5C8KA99_9BACT</name>
<proteinExistence type="predicted"/>
<dbReference type="InterPro" id="IPR013783">
    <property type="entry name" value="Ig-like_fold"/>
</dbReference>
<dbReference type="InterPro" id="IPR000601">
    <property type="entry name" value="PKD_dom"/>
</dbReference>
<dbReference type="InterPro" id="IPR026341">
    <property type="entry name" value="T9SS_type_B"/>
</dbReference>
<dbReference type="EMBL" id="VRTY01000040">
    <property type="protein sequence ID" value="TXK45782.1"/>
    <property type="molecule type" value="Genomic_DNA"/>
</dbReference>
<sequence>MLKNNITEETAFSLNRQLYRRSYFCLELPTVRDPYFAPIVISKIPSFTAFRWLFCLLSILFSVAASEVPATATAGAKPAVSPFTQNKGQWDKQILYTSELPNGWLFLEKNGFTYNFLEAAYFAEEDHASGKAHRTMPYIGHAVKVKFLEANPAVQLEEKKETASYRNYFIGNDPAAWATHVKAYAEVLYRNLYPGTDLKVYLSGSTIKYDFILAPHAPVPAIKMNYEGAKQLQLKNGRLHILTSLNEIVEEKPYAYQDINGTRKEVTCAFTLQGNMVGFEISGSYDASKPLVIDPEIVFLSYSGSFSSLSGNTATGDLKGNTYFASRLMGPTYPVTSGAYQQTQRGTNIVISKLSDRGNTILFATYLGGGGNDEYPLAMRVNSQNELLLVGFTNSSDFPTTPQAFDRSFNGIRDYVVCRLSENGSLLLASTYVGGSGAEGGVIASIPAMLTFDKEGNVLVGACTTSDDFPVRNGFQRSKNLGQDGVIFKLNANLSELHWSTLLGGSHDDFIFDIKVGASGNVYVGGSTFSRDFPATNQALHSAPIGLRDGFVAVISADGRELRAATYLGTEASDLVKCIDLDREENVYAVGFTGGSYPITTDTYGTSNTTGGYFIHKLTQDLRTTLMSTHIGNHVGQERPPVAFSVSECNDIFIAGYALSNAPVSADALERNRRTMYLLHLANDAKELAYASFSGGIDTNPHTHLANTGFLTKTGTLYQAECTYSTTQAVTPDVYDNQFSGSPDVAVTKFQFTPKIANTIQAKAVIPPVSCAPYPVRFQNQTANAASYTWNFGDGSAESAEVHPTHTYTKPGVYRVRLIASDPNSCKLHDTTFVNLTVAAPPEPVLPTQLVYLCYQYVTLDAGNPGYNYAWSTGATSQTIDVTEPGTYTVEISLGQCSQTSTVTLLEALPPLEVPTIFTPNHDGKNDFFYLKNGGANVSLKIFNRWGKIVFKSDNYQNDWDGRGVALGAYYYMVESLENCSTQKGWFEIVH</sequence>
<evidence type="ECO:0000313" key="3">
    <source>
        <dbReference type="Proteomes" id="UP000321926"/>
    </source>
</evidence>
<dbReference type="PANTHER" id="PTHR35580:SF1">
    <property type="entry name" value="PHYTASE-LIKE DOMAIN-CONTAINING PROTEIN"/>
    <property type="match status" value="1"/>
</dbReference>
<dbReference type="CDD" id="cd00146">
    <property type="entry name" value="PKD"/>
    <property type="match status" value="1"/>
</dbReference>
<dbReference type="InterPro" id="IPR035986">
    <property type="entry name" value="PKD_dom_sf"/>
</dbReference>
<dbReference type="Pfam" id="PF13585">
    <property type="entry name" value="CHU_C"/>
    <property type="match status" value="1"/>
</dbReference>
<organism evidence="2 3">
    <name type="scientific">Pontibacter qinzhouensis</name>
    <dbReference type="NCBI Taxonomy" id="2603253"/>
    <lineage>
        <taxon>Bacteria</taxon>
        <taxon>Pseudomonadati</taxon>
        <taxon>Bacteroidota</taxon>
        <taxon>Cytophagia</taxon>
        <taxon>Cytophagales</taxon>
        <taxon>Hymenobacteraceae</taxon>
        <taxon>Pontibacter</taxon>
    </lineage>
</organism>
<reference evidence="2 3" key="1">
    <citation type="submission" date="2019-08" db="EMBL/GenBank/DDBJ databases">
        <authorList>
            <person name="Shi S."/>
        </authorList>
    </citation>
    <scope>NUCLEOTIDE SEQUENCE [LARGE SCALE GENOMIC DNA]</scope>
    <source>
        <strain evidence="2 3">GY10130</strain>
    </source>
</reference>
<comment type="caution">
    <text evidence="2">The sequence shown here is derived from an EMBL/GenBank/DDBJ whole genome shotgun (WGS) entry which is preliminary data.</text>
</comment>
<evidence type="ECO:0000259" key="1">
    <source>
        <dbReference type="PROSITE" id="PS50093"/>
    </source>
</evidence>
<keyword evidence="3" id="KW-1185">Reference proteome</keyword>
<dbReference type="AlphaFoldDB" id="A0A5C8KA99"/>
<feature type="domain" description="PKD" evidence="1">
    <location>
        <begin position="780"/>
        <end position="822"/>
    </location>
</feature>
<dbReference type="InterPro" id="IPR022409">
    <property type="entry name" value="PKD/Chitinase_dom"/>
</dbReference>
<dbReference type="PANTHER" id="PTHR35580">
    <property type="entry name" value="CELL SURFACE GLYCOPROTEIN (S-LAYER PROTEIN)-LIKE PROTEIN"/>
    <property type="match status" value="1"/>
</dbReference>
<evidence type="ECO:0000313" key="2">
    <source>
        <dbReference type="EMBL" id="TXK45782.1"/>
    </source>
</evidence>